<feature type="compositionally biased region" description="Polar residues" evidence="1">
    <location>
        <begin position="82"/>
        <end position="96"/>
    </location>
</feature>
<evidence type="ECO:0000313" key="3">
    <source>
        <dbReference type="Proteomes" id="UP000499080"/>
    </source>
</evidence>
<dbReference type="AlphaFoldDB" id="A0A4Y2MWG2"/>
<reference evidence="2 3" key="1">
    <citation type="journal article" date="2019" name="Sci. Rep.">
        <title>Orb-weaving spider Araneus ventricosus genome elucidates the spidroin gene catalogue.</title>
        <authorList>
            <person name="Kono N."/>
            <person name="Nakamura H."/>
            <person name="Ohtoshi R."/>
            <person name="Moran D.A.P."/>
            <person name="Shinohara A."/>
            <person name="Yoshida Y."/>
            <person name="Fujiwara M."/>
            <person name="Mori M."/>
            <person name="Tomita M."/>
            <person name="Arakawa K."/>
        </authorList>
    </citation>
    <scope>NUCLEOTIDE SEQUENCE [LARGE SCALE GENOMIC DNA]</scope>
</reference>
<proteinExistence type="predicted"/>
<comment type="caution">
    <text evidence="2">The sequence shown here is derived from an EMBL/GenBank/DDBJ whole genome shotgun (WGS) entry which is preliminary data.</text>
</comment>
<evidence type="ECO:0000313" key="2">
    <source>
        <dbReference type="EMBL" id="GBN30664.1"/>
    </source>
</evidence>
<dbReference type="OrthoDB" id="6473612at2759"/>
<dbReference type="Proteomes" id="UP000499080">
    <property type="component" value="Unassembled WGS sequence"/>
</dbReference>
<feature type="region of interest" description="Disordered" evidence="1">
    <location>
        <begin position="73"/>
        <end position="96"/>
    </location>
</feature>
<accession>A0A4Y2MWG2</accession>
<gene>
    <name evidence="2" type="ORF">AVEN_237542_1</name>
</gene>
<dbReference type="EMBL" id="BGPR01007957">
    <property type="protein sequence ID" value="GBN30664.1"/>
    <property type="molecule type" value="Genomic_DNA"/>
</dbReference>
<protein>
    <submittedName>
        <fullName evidence="2">Uncharacterized protein</fullName>
    </submittedName>
</protein>
<sequence>MLPSYLKRFGLHSTHYCGCGEIGNPLHYAARCPLTFLYHHKEPSPQFTVHWGKSALSNKLAGKHTVIDFNLEIDASEDSPPGTRNSMNTHSSSRAH</sequence>
<name>A0A4Y2MWG2_ARAVE</name>
<evidence type="ECO:0000256" key="1">
    <source>
        <dbReference type="SAM" id="MobiDB-lite"/>
    </source>
</evidence>
<organism evidence="2 3">
    <name type="scientific">Araneus ventricosus</name>
    <name type="common">Orbweaver spider</name>
    <name type="synonym">Epeira ventricosa</name>
    <dbReference type="NCBI Taxonomy" id="182803"/>
    <lineage>
        <taxon>Eukaryota</taxon>
        <taxon>Metazoa</taxon>
        <taxon>Ecdysozoa</taxon>
        <taxon>Arthropoda</taxon>
        <taxon>Chelicerata</taxon>
        <taxon>Arachnida</taxon>
        <taxon>Araneae</taxon>
        <taxon>Araneomorphae</taxon>
        <taxon>Entelegynae</taxon>
        <taxon>Araneoidea</taxon>
        <taxon>Araneidae</taxon>
        <taxon>Araneus</taxon>
    </lineage>
</organism>
<keyword evidence="3" id="KW-1185">Reference proteome</keyword>